<name>A0ABU7EK71_9TELE</name>
<organism evidence="2 3">
    <name type="scientific">Characodon lateralis</name>
    <dbReference type="NCBI Taxonomy" id="208331"/>
    <lineage>
        <taxon>Eukaryota</taxon>
        <taxon>Metazoa</taxon>
        <taxon>Chordata</taxon>
        <taxon>Craniata</taxon>
        <taxon>Vertebrata</taxon>
        <taxon>Euteleostomi</taxon>
        <taxon>Actinopterygii</taxon>
        <taxon>Neopterygii</taxon>
        <taxon>Teleostei</taxon>
        <taxon>Neoteleostei</taxon>
        <taxon>Acanthomorphata</taxon>
        <taxon>Ovalentaria</taxon>
        <taxon>Atherinomorphae</taxon>
        <taxon>Cyprinodontiformes</taxon>
        <taxon>Goodeidae</taxon>
        <taxon>Characodon</taxon>
    </lineage>
</organism>
<reference evidence="2 3" key="1">
    <citation type="submission" date="2021-06" db="EMBL/GenBank/DDBJ databases">
        <authorList>
            <person name="Palmer J.M."/>
        </authorList>
    </citation>
    <scope>NUCLEOTIDE SEQUENCE [LARGE SCALE GENOMIC DNA]</scope>
    <source>
        <strain evidence="2 3">CL_MEX2019</strain>
        <tissue evidence="2">Muscle</tissue>
    </source>
</reference>
<gene>
    <name evidence="2" type="ORF">CHARACLAT_018414</name>
</gene>
<feature type="compositionally biased region" description="Basic and acidic residues" evidence="1">
    <location>
        <begin position="1"/>
        <end position="13"/>
    </location>
</feature>
<evidence type="ECO:0000313" key="3">
    <source>
        <dbReference type="Proteomes" id="UP001352852"/>
    </source>
</evidence>
<evidence type="ECO:0000256" key="1">
    <source>
        <dbReference type="SAM" id="MobiDB-lite"/>
    </source>
</evidence>
<dbReference type="Proteomes" id="UP001352852">
    <property type="component" value="Unassembled WGS sequence"/>
</dbReference>
<comment type="caution">
    <text evidence="2">The sequence shown here is derived from an EMBL/GenBank/DDBJ whole genome shotgun (WGS) entry which is preliminary data.</text>
</comment>
<accession>A0ABU7EK71</accession>
<feature type="compositionally biased region" description="Basic and acidic residues" evidence="1">
    <location>
        <begin position="33"/>
        <end position="43"/>
    </location>
</feature>
<keyword evidence="3" id="KW-1185">Reference proteome</keyword>
<proteinExistence type="predicted"/>
<sequence length="134" mass="15649">MSGRERGRLSPRGEEEEEEEEEEDKPRRQTRRQATDREEREEPPCVEEICSSVFSCFWTRNCLDVTHRCGRDSARAHTRKVARVHAQVRRRNLGVSTGNSLTPPFVLTCRRACTVWAERVHASVRTDFGVYFRL</sequence>
<feature type="compositionally biased region" description="Acidic residues" evidence="1">
    <location>
        <begin position="14"/>
        <end position="23"/>
    </location>
</feature>
<evidence type="ECO:0000313" key="2">
    <source>
        <dbReference type="EMBL" id="MED6287643.1"/>
    </source>
</evidence>
<protein>
    <submittedName>
        <fullName evidence="2">Uncharacterized protein</fullName>
    </submittedName>
</protein>
<dbReference type="EMBL" id="JAHUTJ010058986">
    <property type="protein sequence ID" value="MED6287643.1"/>
    <property type="molecule type" value="Genomic_DNA"/>
</dbReference>
<feature type="region of interest" description="Disordered" evidence="1">
    <location>
        <begin position="1"/>
        <end position="44"/>
    </location>
</feature>